<dbReference type="PANTHER" id="PTHR30265">
    <property type="entry name" value="RHO-INTERACTING TRANSCRIPTION TERMINATION FACTOR NUSG"/>
    <property type="match status" value="1"/>
</dbReference>
<keyword evidence="7" id="KW-1185">Reference proteome</keyword>
<dbReference type="SUPFAM" id="SSF82679">
    <property type="entry name" value="N-utilization substance G protein NusG, N-terminal domain"/>
    <property type="match status" value="1"/>
</dbReference>
<evidence type="ECO:0000313" key="6">
    <source>
        <dbReference type="EMBL" id="VUZ84842.1"/>
    </source>
</evidence>
<dbReference type="AlphaFoldDB" id="A0A564ZJN1"/>
<dbReference type="InterPro" id="IPR043425">
    <property type="entry name" value="NusG-like"/>
</dbReference>
<evidence type="ECO:0000313" key="7">
    <source>
        <dbReference type="Proteomes" id="UP000334340"/>
    </source>
</evidence>
<dbReference type="Pfam" id="PF02357">
    <property type="entry name" value="NusG"/>
    <property type="match status" value="1"/>
</dbReference>
<dbReference type="InterPro" id="IPR006645">
    <property type="entry name" value="NGN-like_dom"/>
</dbReference>
<dbReference type="Proteomes" id="UP000334340">
    <property type="component" value="Unassembled WGS sequence"/>
</dbReference>
<dbReference type="PANTHER" id="PTHR30265:SF4">
    <property type="entry name" value="KOW MOTIF FAMILY PROTEIN, EXPRESSED"/>
    <property type="match status" value="1"/>
</dbReference>
<protein>
    <recommendedName>
        <fullName evidence="5">NusG-like N-terminal domain-containing protein</fullName>
    </recommendedName>
</protein>
<evidence type="ECO:0000259" key="5">
    <source>
        <dbReference type="SMART" id="SM00738"/>
    </source>
</evidence>
<dbReference type="GO" id="GO:0031564">
    <property type="term" value="P:transcription antitermination"/>
    <property type="evidence" value="ECO:0007669"/>
    <property type="project" value="UniProtKB-KW"/>
</dbReference>
<keyword evidence="1" id="KW-0889">Transcription antitermination</keyword>
<dbReference type="SMART" id="SM00738">
    <property type="entry name" value="NGN"/>
    <property type="match status" value="1"/>
</dbReference>
<evidence type="ECO:0000256" key="1">
    <source>
        <dbReference type="ARBA" id="ARBA00022814"/>
    </source>
</evidence>
<evidence type="ECO:0000256" key="2">
    <source>
        <dbReference type="ARBA" id="ARBA00023015"/>
    </source>
</evidence>
<accession>A0A564ZJN1</accession>
<keyword evidence="3" id="KW-0804">Transcription</keyword>
<organism evidence="6 7">
    <name type="scientific">Candidatus Methylomirabilis lanthanidiphila</name>
    <dbReference type="NCBI Taxonomy" id="2211376"/>
    <lineage>
        <taxon>Bacteria</taxon>
        <taxon>Candidatus Methylomirabilota</taxon>
        <taxon>Candidatus Methylomirabilia</taxon>
        <taxon>Candidatus Methylomirabilales</taxon>
        <taxon>Candidatus Methylomirabilaceae</taxon>
        <taxon>Candidatus Methylomirabilis</taxon>
    </lineage>
</organism>
<feature type="domain" description="NusG-like N-terminal" evidence="5">
    <location>
        <begin position="33"/>
        <end position="133"/>
    </location>
</feature>
<gene>
    <name evidence="6" type="ORF">MELA_01217</name>
</gene>
<feature type="compositionally biased region" description="Basic and acidic residues" evidence="4">
    <location>
        <begin position="13"/>
        <end position="30"/>
    </location>
</feature>
<feature type="region of interest" description="Disordered" evidence="4">
    <location>
        <begin position="1"/>
        <end position="30"/>
    </location>
</feature>
<dbReference type="InterPro" id="IPR008991">
    <property type="entry name" value="Translation_prot_SH3-like_sf"/>
</dbReference>
<dbReference type="CDD" id="cd06091">
    <property type="entry name" value="KOW_NusG"/>
    <property type="match status" value="1"/>
</dbReference>
<dbReference type="GO" id="GO:0006354">
    <property type="term" value="P:DNA-templated transcription elongation"/>
    <property type="evidence" value="ECO:0007669"/>
    <property type="project" value="InterPro"/>
</dbReference>
<name>A0A564ZJN1_9BACT</name>
<sequence>MPECLAGKPPLADYERAGEEPSERRTRSGPDREPAWYVLWTHSHCERLVYDQLAAKGFDLLLPEIEVWAMRSGIRYRSRVPMFPSYLFLHHAIDADSHIEVRKARGLVRILGERWDRLAVVPDTEIDAIEKLMRSHLSVLAHPYLRAGQRVRITRGPLADIEGILVRNNSDKGIVVLSVHLLHRSVAVEVDCTVVAAA</sequence>
<evidence type="ECO:0000256" key="4">
    <source>
        <dbReference type="SAM" id="MobiDB-lite"/>
    </source>
</evidence>
<reference evidence="6 7" key="1">
    <citation type="submission" date="2019-07" db="EMBL/GenBank/DDBJ databases">
        <authorList>
            <person name="Cremers G."/>
        </authorList>
    </citation>
    <scope>NUCLEOTIDE SEQUENCE [LARGE SCALE GENOMIC DNA]</scope>
</reference>
<proteinExistence type="predicted"/>
<dbReference type="InterPro" id="IPR036735">
    <property type="entry name" value="NGN_dom_sf"/>
</dbReference>
<dbReference type="SUPFAM" id="SSF50104">
    <property type="entry name" value="Translation proteins SH3-like domain"/>
    <property type="match status" value="1"/>
</dbReference>
<keyword evidence="2" id="KW-0805">Transcription regulation</keyword>
<dbReference type="EMBL" id="CABIKM010000019">
    <property type="protein sequence ID" value="VUZ84842.1"/>
    <property type="molecule type" value="Genomic_DNA"/>
</dbReference>
<evidence type="ECO:0000256" key="3">
    <source>
        <dbReference type="ARBA" id="ARBA00023163"/>
    </source>
</evidence>
<dbReference type="Gene3D" id="3.30.70.940">
    <property type="entry name" value="NusG, N-terminal domain"/>
    <property type="match status" value="1"/>
</dbReference>